<accession>A0A6H0XJS3</accession>
<keyword evidence="9" id="KW-1185">Reference proteome</keyword>
<feature type="domain" description="Glycoside hydrolase family 5" evidence="7">
    <location>
        <begin position="91"/>
        <end position="348"/>
    </location>
</feature>
<protein>
    <recommendedName>
        <fullName evidence="7">Glycoside hydrolase family 5 domain-containing protein</fullName>
    </recommendedName>
</protein>
<dbReference type="Proteomes" id="UP000503462">
    <property type="component" value="Chromosome 1"/>
</dbReference>
<sequence length="531" mass="58763">MGFSNFMDKAKAKLGSGQGSGSHTAQQPLQRQTDGPSSIQPPSYADVQRYRYHHGTNIGTLFILERWLCGNMFPEGSHGSSELAAAQARVNQEGPQAAQDRFEKHWREYVSDADLDYLRDVAKCTTVRLPIGYFSLGPPYCQGTPFESVSQVYTNAWSAVKQLVDRLQQRGIGTLIDLHGLPGGANCQEHSGTNSGKAEFWSSNDGRGLATRCLCFIAQQVKSIPGVVGIQLVNEADANSPGMYDWYNQVINELTAIDASMPVYISDGWALQQATGWSQSVNTTGSSRSPVVVDTHLYWAFSDADKNKTPQQIISEVEGKLSSLDGVEGSVTDRGAAQVVVGEYSCVLTEDSWSKSGGSPKDQLVRDFGSAQCKAYQSRAGGSFFWTYRMDWMPGGEWGFKEMTDASAMKPPMPLTLSKDDAQNRLSTAQQQRDGRRQQTISNHTNYWDSNHPGNYEHWRFEQGWDVGFNDAMQFFGMRGQQGLEGADQIGMLDLWCLKRLRDSGQGGQFVWEFEQGVRQGVKDCYQSLGL</sequence>
<dbReference type="SUPFAM" id="SSF51445">
    <property type="entry name" value="(Trans)glycosidases"/>
    <property type="match status" value="1"/>
</dbReference>
<evidence type="ECO:0000256" key="5">
    <source>
        <dbReference type="RuleBase" id="RU361153"/>
    </source>
</evidence>
<dbReference type="Pfam" id="PF00150">
    <property type="entry name" value="Cellulase"/>
    <property type="match status" value="1"/>
</dbReference>
<keyword evidence="2 5" id="KW-0378">Hydrolase</keyword>
<dbReference type="OrthoDB" id="1887033at2759"/>
<dbReference type="GO" id="GO:0005737">
    <property type="term" value="C:cytoplasm"/>
    <property type="evidence" value="ECO:0007669"/>
    <property type="project" value="UniProtKB-ARBA"/>
</dbReference>
<reference evidence="8 9" key="1">
    <citation type="journal article" date="2016" name="Sci. Rep.">
        <title>Peltaster fructicola genome reveals evolution from an invasive phytopathogen to an ectophytic parasite.</title>
        <authorList>
            <person name="Xu C."/>
            <person name="Chen H."/>
            <person name="Gleason M.L."/>
            <person name="Xu J.R."/>
            <person name="Liu H."/>
            <person name="Zhang R."/>
            <person name="Sun G."/>
        </authorList>
    </citation>
    <scope>NUCLEOTIDE SEQUENCE [LARGE SCALE GENOMIC DNA]</scope>
    <source>
        <strain evidence="8 9">LNHT1506</strain>
    </source>
</reference>
<keyword evidence="4" id="KW-0961">Cell wall biogenesis/degradation</keyword>
<feature type="compositionally biased region" description="Polar residues" evidence="6">
    <location>
        <begin position="21"/>
        <end position="41"/>
    </location>
</feature>
<comment type="similarity">
    <text evidence="1 5">Belongs to the glycosyl hydrolase 5 (cellulase A) family.</text>
</comment>
<evidence type="ECO:0000313" key="9">
    <source>
        <dbReference type="Proteomes" id="UP000503462"/>
    </source>
</evidence>
<dbReference type="FunFam" id="3.20.20.80:FF:000100">
    <property type="entry name" value="Glycoside hydrolase superfamily"/>
    <property type="match status" value="1"/>
</dbReference>
<dbReference type="EMBL" id="CP051139">
    <property type="protein sequence ID" value="QIW94888.1"/>
    <property type="molecule type" value="Genomic_DNA"/>
</dbReference>
<evidence type="ECO:0000256" key="4">
    <source>
        <dbReference type="ARBA" id="ARBA00023316"/>
    </source>
</evidence>
<dbReference type="GO" id="GO:0005576">
    <property type="term" value="C:extracellular region"/>
    <property type="evidence" value="ECO:0007669"/>
    <property type="project" value="TreeGrafter"/>
</dbReference>
<proteinExistence type="inferred from homology"/>
<dbReference type="PANTHER" id="PTHR31297:SF43">
    <property type="entry name" value="GLUCAN 1,3-BETA-GLUCOSIDASE 3"/>
    <property type="match status" value="1"/>
</dbReference>
<feature type="region of interest" description="Disordered" evidence="6">
    <location>
        <begin position="12"/>
        <end position="43"/>
    </location>
</feature>
<evidence type="ECO:0000313" key="8">
    <source>
        <dbReference type="EMBL" id="QIW94888.1"/>
    </source>
</evidence>
<evidence type="ECO:0000256" key="6">
    <source>
        <dbReference type="SAM" id="MobiDB-lite"/>
    </source>
</evidence>
<dbReference type="Gene3D" id="3.20.20.80">
    <property type="entry name" value="Glycosidases"/>
    <property type="match status" value="1"/>
</dbReference>
<evidence type="ECO:0000256" key="3">
    <source>
        <dbReference type="ARBA" id="ARBA00023295"/>
    </source>
</evidence>
<evidence type="ECO:0000259" key="7">
    <source>
        <dbReference type="Pfam" id="PF00150"/>
    </source>
</evidence>
<organism evidence="8 9">
    <name type="scientific">Peltaster fructicola</name>
    <dbReference type="NCBI Taxonomy" id="286661"/>
    <lineage>
        <taxon>Eukaryota</taxon>
        <taxon>Fungi</taxon>
        <taxon>Dikarya</taxon>
        <taxon>Ascomycota</taxon>
        <taxon>Pezizomycotina</taxon>
        <taxon>Dothideomycetes</taxon>
        <taxon>Dothideomycetes incertae sedis</taxon>
        <taxon>Peltaster</taxon>
    </lineage>
</organism>
<keyword evidence="3 5" id="KW-0326">Glycosidase</keyword>
<evidence type="ECO:0000256" key="2">
    <source>
        <dbReference type="ARBA" id="ARBA00022801"/>
    </source>
</evidence>
<dbReference type="GO" id="GO:0009251">
    <property type="term" value="P:glucan catabolic process"/>
    <property type="evidence" value="ECO:0007669"/>
    <property type="project" value="TreeGrafter"/>
</dbReference>
<gene>
    <name evidence="8" type="ORF">AMS68_000406</name>
</gene>
<dbReference type="PANTHER" id="PTHR31297">
    <property type="entry name" value="GLUCAN ENDO-1,6-BETA-GLUCOSIDASE B"/>
    <property type="match status" value="1"/>
</dbReference>
<dbReference type="InterPro" id="IPR001547">
    <property type="entry name" value="Glyco_hydro_5"/>
</dbReference>
<dbReference type="GO" id="GO:0009986">
    <property type="term" value="C:cell surface"/>
    <property type="evidence" value="ECO:0007669"/>
    <property type="project" value="TreeGrafter"/>
</dbReference>
<dbReference type="GO" id="GO:0046557">
    <property type="term" value="F:glucan endo-1,6-beta-glucosidase activity"/>
    <property type="evidence" value="ECO:0007669"/>
    <property type="project" value="TreeGrafter"/>
</dbReference>
<dbReference type="InterPro" id="IPR017853">
    <property type="entry name" value="GH"/>
</dbReference>
<dbReference type="InterPro" id="IPR050386">
    <property type="entry name" value="Glycosyl_hydrolase_5"/>
</dbReference>
<evidence type="ECO:0000256" key="1">
    <source>
        <dbReference type="ARBA" id="ARBA00005641"/>
    </source>
</evidence>
<dbReference type="GO" id="GO:0071555">
    <property type="term" value="P:cell wall organization"/>
    <property type="evidence" value="ECO:0007669"/>
    <property type="project" value="UniProtKB-KW"/>
</dbReference>
<name>A0A6H0XJS3_9PEZI</name>
<dbReference type="AlphaFoldDB" id="A0A6H0XJS3"/>